<keyword evidence="2" id="KW-1185">Reference proteome</keyword>
<reference evidence="1" key="1">
    <citation type="submission" date="2021-02" db="EMBL/GenBank/DDBJ databases">
        <title>Genome sequence Cadophora malorum strain M34.</title>
        <authorList>
            <person name="Stefanovic E."/>
            <person name="Vu D."/>
            <person name="Scully C."/>
            <person name="Dijksterhuis J."/>
            <person name="Roader J."/>
            <person name="Houbraken J."/>
        </authorList>
    </citation>
    <scope>NUCLEOTIDE SEQUENCE</scope>
    <source>
        <strain evidence="1">M34</strain>
    </source>
</reference>
<sequence length="186" mass="21466">MIERLVFAESSGKKPKMLWAMKGNKDLYAEAKEVWCKVNEFGFTYHGSALNKIRQEMDGPERKLVKRAMVTVSKDIQACPIFSPTILIFPNITHLSLRVHTTSGFSLTIHHIIPRMTNLQYITVQIQGPKRIIQAHIPFDGAEFFRPLLKTRIMLDKMLNRNGKSKKVHIKFDEDAKEFALEPEQE</sequence>
<evidence type="ECO:0000313" key="2">
    <source>
        <dbReference type="Proteomes" id="UP000664132"/>
    </source>
</evidence>
<evidence type="ECO:0000313" key="1">
    <source>
        <dbReference type="EMBL" id="KAG4411589.1"/>
    </source>
</evidence>
<dbReference type="OrthoDB" id="3544816at2759"/>
<dbReference type="EMBL" id="JAFJYH010000457">
    <property type="protein sequence ID" value="KAG4411589.1"/>
    <property type="molecule type" value="Genomic_DNA"/>
</dbReference>
<proteinExistence type="predicted"/>
<accession>A0A8H7SXZ4</accession>
<comment type="caution">
    <text evidence="1">The sequence shown here is derived from an EMBL/GenBank/DDBJ whole genome shotgun (WGS) entry which is preliminary data.</text>
</comment>
<protein>
    <submittedName>
        <fullName evidence="1">Uncharacterized protein</fullName>
    </submittedName>
</protein>
<dbReference type="Proteomes" id="UP000664132">
    <property type="component" value="Unassembled WGS sequence"/>
</dbReference>
<gene>
    <name evidence="1" type="ORF">IFR04_015263</name>
</gene>
<name>A0A8H7SXZ4_9HELO</name>
<organism evidence="1 2">
    <name type="scientific">Cadophora malorum</name>
    <dbReference type="NCBI Taxonomy" id="108018"/>
    <lineage>
        <taxon>Eukaryota</taxon>
        <taxon>Fungi</taxon>
        <taxon>Dikarya</taxon>
        <taxon>Ascomycota</taxon>
        <taxon>Pezizomycotina</taxon>
        <taxon>Leotiomycetes</taxon>
        <taxon>Helotiales</taxon>
        <taxon>Ploettnerulaceae</taxon>
        <taxon>Cadophora</taxon>
    </lineage>
</organism>
<dbReference type="AlphaFoldDB" id="A0A8H7SXZ4"/>